<evidence type="ECO:0000256" key="2">
    <source>
        <dbReference type="ARBA" id="ARBA00022448"/>
    </source>
</evidence>
<dbReference type="Pfam" id="PF12704">
    <property type="entry name" value="MacB_PCD"/>
    <property type="match status" value="1"/>
</dbReference>
<dbReference type="PROSITE" id="PS50893">
    <property type="entry name" value="ABC_TRANSPORTER_2"/>
    <property type="match status" value="1"/>
</dbReference>
<comment type="caution">
    <text evidence="13">The sequence shown here is derived from an EMBL/GenBank/DDBJ whole genome shotgun (WGS) entry which is preliminary data.</text>
</comment>
<dbReference type="PROSITE" id="PS00211">
    <property type="entry name" value="ABC_TRANSPORTER_1"/>
    <property type="match status" value="1"/>
</dbReference>
<keyword evidence="6" id="KW-0547">Nucleotide-binding</keyword>
<dbReference type="Proteomes" id="UP000249185">
    <property type="component" value="Unassembled WGS sequence"/>
</dbReference>
<dbReference type="InterPro" id="IPR017911">
    <property type="entry name" value="MacB-like_ATP-bd"/>
</dbReference>
<evidence type="ECO:0000256" key="6">
    <source>
        <dbReference type="ARBA" id="ARBA00022741"/>
    </source>
</evidence>
<feature type="transmembrane region" description="Helical" evidence="11">
    <location>
        <begin position="578"/>
        <end position="602"/>
    </location>
</feature>
<protein>
    <submittedName>
        <fullName evidence="13">Macrolide ABC transporter permease/ATP-binding protein MacB</fullName>
    </submittedName>
</protein>
<sequence length="648" mass="67208">MTGAPSCPTWPLIELSGVGRVFHPGAARPALEGIDLRVEAGEFVAIIGASGSGKSTLMNIIGLLDRPSTGAYRLNGVDVATLGRDARARLRQEMVGFVFQDYHLIEDLDVARNVELPAVHAGVPREPRERRALELLRGLGLGDRGRALPSDLSGGQQQRVAIARALMNGAPLILADEPTGALDSRTGAEVLRLLSELSAAGHTIVLITHDAKVAATAHRRVEIADGRIVADSGRASPEAAALRTGRAAPRRASPLAMVGEAARLALAALAASPVRTVLTLLGIVIGVAALIATSAIGRGTEVALTEQAGALGTDWVVVGSMSGAEVKGGRPLTPADAEALGEIPNVAAVMPAIWHHVTVQAGNRTTSVEALGTSPALIPVHGWDAARGDFFTEADMASNAPVAVLGATVADKLFPDDPDPAGEFVLVQGMPFLVTGIMARKGVDEQGQDRDDTLVLPLGTAIHRLVGKDNLTAIIAKIADMGGVGPTQEAIRTLLRERHGREDFWLWDATATFREAEQRRATTGFLVLAVTGLSVLVGGIGIMNIMLMSVQQRRREIGIRTATGATTRDVLRQFLTEALVLAVMGALAGLVLGVGIAAGTAVATGTTVIFSIRLAVAAVLGAALIGFAFGLAPALRAARLDPVKALAG</sequence>
<feature type="transmembrane region" description="Helical" evidence="11">
    <location>
        <begin position="524"/>
        <end position="547"/>
    </location>
</feature>
<dbReference type="InterPro" id="IPR003593">
    <property type="entry name" value="AAA+_ATPase"/>
</dbReference>
<name>A0A2W5NB50_RHOSU</name>
<evidence type="ECO:0000256" key="3">
    <source>
        <dbReference type="ARBA" id="ARBA00022475"/>
    </source>
</evidence>
<dbReference type="FunFam" id="3.40.50.300:FF:000032">
    <property type="entry name" value="Export ABC transporter ATP-binding protein"/>
    <property type="match status" value="1"/>
</dbReference>
<evidence type="ECO:0000313" key="14">
    <source>
        <dbReference type="Proteomes" id="UP000249185"/>
    </source>
</evidence>
<proteinExistence type="inferred from homology"/>
<dbReference type="PANTHER" id="PTHR24220">
    <property type="entry name" value="IMPORT ATP-BINDING PROTEIN"/>
    <property type="match status" value="1"/>
</dbReference>
<dbReference type="Gene3D" id="3.40.50.300">
    <property type="entry name" value="P-loop containing nucleotide triphosphate hydrolases"/>
    <property type="match status" value="1"/>
</dbReference>
<dbReference type="SMART" id="SM00382">
    <property type="entry name" value="AAA"/>
    <property type="match status" value="1"/>
</dbReference>
<dbReference type="GO" id="GO:0022857">
    <property type="term" value="F:transmembrane transporter activity"/>
    <property type="evidence" value="ECO:0007669"/>
    <property type="project" value="TreeGrafter"/>
</dbReference>
<evidence type="ECO:0000256" key="1">
    <source>
        <dbReference type="ARBA" id="ARBA00004429"/>
    </source>
</evidence>
<dbReference type="Pfam" id="PF00005">
    <property type="entry name" value="ABC_tran"/>
    <property type="match status" value="1"/>
</dbReference>
<comment type="similarity">
    <text evidence="10">Belongs to the ABC transporter superfamily. Macrolide exporter (TC 3.A.1.122) family.</text>
</comment>
<keyword evidence="3" id="KW-1003">Cell membrane</keyword>
<comment type="subcellular location">
    <subcellularLocation>
        <location evidence="1">Cell inner membrane</location>
        <topology evidence="1">Multi-pass membrane protein</topology>
    </subcellularLocation>
</comment>
<dbReference type="InterPro" id="IPR025857">
    <property type="entry name" value="MacB_PCD"/>
</dbReference>
<dbReference type="GO" id="GO:0098796">
    <property type="term" value="C:membrane protein complex"/>
    <property type="evidence" value="ECO:0007669"/>
    <property type="project" value="UniProtKB-ARBA"/>
</dbReference>
<reference evidence="13 14" key="1">
    <citation type="submission" date="2017-08" db="EMBL/GenBank/DDBJ databases">
        <title>Infants hospitalized years apart are colonized by the same room-sourced microbial strains.</title>
        <authorList>
            <person name="Brooks B."/>
            <person name="Olm M.R."/>
            <person name="Firek B.A."/>
            <person name="Baker R."/>
            <person name="Thomas B.C."/>
            <person name="Morowitz M.J."/>
            <person name="Banfield J.F."/>
        </authorList>
    </citation>
    <scope>NUCLEOTIDE SEQUENCE [LARGE SCALE GENOMIC DNA]</scope>
    <source>
        <strain evidence="13">S2_005_002_R2_34</strain>
    </source>
</reference>
<evidence type="ECO:0000256" key="4">
    <source>
        <dbReference type="ARBA" id="ARBA00022519"/>
    </source>
</evidence>
<dbReference type="InterPro" id="IPR015854">
    <property type="entry name" value="ABC_transpr_LolD-like"/>
</dbReference>
<evidence type="ECO:0000256" key="5">
    <source>
        <dbReference type="ARBA" id="ARBA00022692"/>
    </source>
</evidence>
<evidence type="ECO:0000256" key="8">
    <source>
        <dbReference type="ARBA" id="ARBA00022989"/>
    </source>
</evidence>
<dbReference type="InterPro" id="IPR003838">
    <property type="entry name" value="ABC3_permease_C"/>
</dbReference>
<evidence type="ECO:0000256" key="11">
    <source>
        <dbReference type="SAM" id="Phobius"/>
    </source>
</evidence>
<dbReference type="InterPro" id="IPR003439">
    <property type="entry name" value="ABC_transporter-like_ATP-bd"/>
</dbReference>
<accession>A0A2W5NB50</accession>
<feature type="domain" description="ABC transporter" evidence="12">
    <location>
        <begin position="13"/>
        <end position="251"/>
    </location>
</feature>
<dbReference type="InterPro" id="IPR017871">
    <property type="entry name" value="ABC_transporter-like_CS"/>
</dbReference>
<evidence type="ECO:0000256" key="10">
    <source>
        <dbReference type="ARBA" id="ARBA00038388"/>
    </source>
</evidence>
<evidence type="ECO:0000259" key="12">
    <source>
        <dbReference type="PROSITE" id="PS50893"/>
    </source>
</evidence>
<dbReference type="EMBL" id="QFPW01000003">
    <property type="protein sequence ID" value="PZQ50731.1"/>
    <property type="molecule type" value="Genomic_DNA"/>
</dbReference>
<dbReference type="CDD" id="cd03255">
    <property type="entry name" value="ABC_MJ0796_LolCDE_FtsE"/>
    <property type="match status" value="1"/>
</dbReference>
<evidence type="ECO:0000313" key="13">
    <source>
        <dbReference type="EMBL" id="PZQ50731.1"/>
    </source>
</evidence>
<evidence type="ECO:0000256" key="9">
    <source>
        <dbReference type="ARBA" id="ARBA00023136"/>
    </source>
</evidence>
<keyword evidence="2" id="KW-0813">Transport</keyword>
<dbReference type="GO" id="GO:0005524">
    <property type="term" value="F:ATP binding"/>
    <property type="evidence" value="ECO:0007669"/>
    <property type="project" value="UniProtKB-KW"/>
</dbReference>
<organism evidence="13 14">
    <name type="scientific">Rhodovulum sulfidophilum</name>
    <name type="common">Rhodobacter sulfidophilus</name>
    <dbReference type="NCBI Taxonomy" id="35806"/>
    <lineage>
        <taxon>Bacteria</taxon>
        <taxon>Pseudomonadati</taxon>
        <taxon>Pseudomonadota</taxon>
        <taxon>Alphaproteobacteria</taxon>
        <taxon>Rhodobacterales</taxon>
        <taxon>Paracoccaceae</taxon>
        <taxon>Rhodovulum</taxon>
    </lineage>
</organism>
<feature type="transmembrane region" description="Helical" evidence="11">
    <location>
        <begin position="608"/>
        <end position="632"/>
    </location>
</feature>
<evidence type="ECO:0000256" key="7">
    <source>
        <dbReference type="ARBA" id="ARBA00022840"/>
    </source>
</evidence>
<keyword evidence="8 11" id="KW-1133">Transmembrane helix</keyword>
<dbReference type="AlphaFoldDB" id="A0A2W5NB50"/>
<dbReference type="GO" id="GO:0005886">
    <property type="term" value="C:plasma membrane"/>
    <property type="evidence" value="ECO:0007669"/>
    <property type="project" value="UniProtKB-SubCell"/>
</dbReference>
<gene>
    <name evidence="13" type="ORF">DI556_06335</name>
</gene>
<dbReference type="GO" id="GO:0016887">
    <property type="term" value="F:ATP hydrolysis activity"/>
    <property type="evidence" value="ECO:0007669"/>
    <property type="project" value="InterPro"/>
</dbReference>
<keyword evidence="7 13" id="KW-0067">ATP-binding</keyword>
<dbReference type="Pfam" id="PF02687">
    <property type="entry name" value="FtsX"/>
    <property type="match status" value="1"/>
</dbReference>
<dbReference type="InterPro" id="IPR027417">
    <property type="entry name" value="P-loop_NTPase"/>
</dbReference>
<keyword evidence="9 11" id="KW-0472">Membrane</keyword>
<keyword evidence="5 11" id="KW-0812">Transmembrane</keyword>
<keyword evidence="4" id="KW-0997">Cell inner membrane</keyword>
<dbReference type="PANTHER" id="PTHR24220:SF683">
    <property type="entry name" value="ABC TRANSPORTER ATP-BINDING PROTEIN"/>
    <property type="match status" value="1"/>
</dbReference>
<dbReference type="SUPFAM" id="SSF52540">
    <property type="entry name" value="P-loop containing nucleoside triphosphate hydrolases"/>
    <property type="match status" value="1"/>
</dbReference>